<evidence type="ECO:0008006" key="4">
    <source>
        <dbReference type="Google" id="ProtNLM"/>
    </source>
</evidence>
<dbReference type="EMBL" id="ML119658">
    <property type="protein sequence ID" value="RPA84605.1"/>
    <property type="molecule type" value="Genomic_DNA"/>
</dbReference>
<organism evidence="2 3">
    <name type="scientific">Ascobolus immersus RN42</name>
    <dbReference type="NCBI Taxonomy" id="1160509"/>
    <lineage>
        <taxon>Eukaryota</taxon>
        <taxon>Fungi</taxon>
        <taxon>Dikarya</taxon>
        <taxon>Ascomycota</taxon>
        <taxon>Pezizomycotina</taxon>
        <taxon>Pezizomycetes</taxon>
        <taxon>Pezizales</taxon>
        <taxon>Ascobolaceae</taxon>
        <taxon>Ascobolus</taxon>
    </lineage>
</organism>
<sequence>MPPKPRVPRKGHMGRDDTTVASLTAKRPTKAKKETYKPKAPVVVEPEEIVAPKEEQALVDLFTNAFSPLLTSESLKERIQTVKSHLYNRDYLAAFGELDNLQAYVVRWSPARALCYRWIFMEGACDEISRVFEFGGRRNKKVRNVVSIGAGAGGELVGMIAAVEEINRDQDLKEGTTDEDKSQFCLKAVDIAAWGPICDRLLKTSKETLLSKESVVNVKCEFLQHDVLASDFPADIINQETDLITLLFTTNELYTQSLPKTTAFFGSLREKTSPGCLLLVLESAGSYSTVKLGEDKEYPMGWLLDYTIVGKDEETAAARSNGWKLLKKEDSKWYRIPAGLKYQLELESMRFLLRVYQRV</sequence>
<evidence type="ECO:0000313" key="2">
    <source>
        <dbReference type="EMBL" id="RPA84605.1"/>
    </source>
</evidence>
<feature type="compositionally biased region" description="Basic residues" evidence="1">
    <location>
        <begin position="1"/>
        <end position="12"/>
    </location>
</feature>
<accession>A0A3N4IEQ7</accession>
<dbReference type="AlphaFoldDB" id="A0A3N4IEQ7"/>
<dbReference type="InterPro" id="IPR021463">
    <property type="entry name" value="Methyltransf_34"/>
</dbReference>
<gene>
    <name evidence="2" type="ORF">BJ508DRAFT_412667</name>
</gene>
<evidence type="ECO:0000256" key="1">
    <source>
        <dbReference type="SAM" id="MobiDB-lite"/>
    </source>
</evidence>
<reference evidence="2 3" key="1">
    <citation type="journal article" date="2018" name="Nat. Ecol. Evol.">
        <title>Pezizomycetes genomes reveal the molecular basis of ectomycorrhizal truffle lifestyle.</title>
        <authorList>
            <person name="Murat C."/>
            <person name="Payen T."/>
            <person name="Noel B."/>
            <person name="Kuo A."/>
            <person name="Morin E."/>
            <person name="Chen J."/>
            <person name="Kohler A."/>
            <person name="Krizsan K."/>
            <person name="Balestrini R."/>
            <person name="Da Silva C."/>
            <person name="Montanini B."/>
            <person name="Hainaut M."/>
            <person name="Levati E."/>
            <person name="Barry K.W."/>
            <person name="Belfiori B."/>
            <person name="Cichocki N."/>
            <person name="Clum A."/>
            <person name="Dockter R.B."/>
            <person name="Fauchery L."/>
            <person name="Guy J."/>
            <person name="Iotti M."/>
            <person name="Le Tacon F."/>
            <person name="Lindquist E.A."/>
            <person name="Lipzen A."/>
            <person name="Malagnac F."/>
            <person name="Mello A."/>
            <person name="Molinier V."/>
            <person name="Miyauchi S."/>
            <person name="Poulain J."/>
            <person name="Riccioni C."/>
            <person name="Rubini A."/>
            <person name="Sitrit Y."/>
            <person name="Splivallo R."/>
            <person name="Traeger S."/>
            <person name="Wang M."/>
            <person name="Zifcakova L."/>
            <person name="Wipf D."/>
            <person name="Zambonelli A."/>
            <person name="Paolocci F."/>
            <person name="Nowrousian M."/>
            <person name="Ottonello S."/>
            <person name="Baldrian P."/>
            <person name="Spatafora J.W."/>
            <person name="Henrissat B."/>
            <person name="Nagy L.G."/>
            <person name="Aury J.M."/>
            <person name="Wincker P."/>
            <person name="Grigoriev I.V."/>
            <person name="Bonfante P."/>
            <person name="Martin F.M."/>
        </authorList>
    </citation>
    <scope>NUCLEOTIDE SEQUENCE [LARGE SCALE GENOMIC DNA]</scope>
    <source>
        <strain evidence="2 3">RN42</strain>
    </source>
</reference>
<proteinExistence type="predicted"/>
<dbReference type="OrthoDB" id="6419443at2759"/>
<keyword evidence="3" id="KW-1185">Reference proteome</keyword>
<dbReference type="STRING" id="1160509.A0A3N4IEQ7"/>
<feature type="region of interest" description="Disordered" evidence="1">
    <location>
        <begin position="1"/>
        <end position="22"/>
    </location>
</feature>
<evidence type="ECO:0000313" key="3">
    <source>
        <dbReference type="Proteomes" id="UP000275078"/>
    </source>
</evidence>
<protein>
    <recommendedName>
        <fullName evidence="4">25S rRNA (Uridine(2843)-N(3))-methyltransferase</fullName>
    </recommendedName>
</protein>
<name>A0A3N4IEQ7_ASCIM</name>
<dbReference type="Proteomes" id="UP000275078">
    <property type="component" value="Unassembled WGS sequence"/>
</dbReference>
<dbReference type="Pfam" id="PF11312">
    <property type="entry name" value="Methyltransf_34"/>
    <property type="match status" value="1"/>
</dbReference>